<name>A0A067JGB2_JATCU</name>
<dbReference type="EMBL" id="KK915367">
    <property type="protein sequence ID" value="KDP22882.1"/>
    <property type="molecule type" value="Genomic_DNA"/>
</dbReference>
<feature type="compositionally biased region" description="Basic residues" evidence="2">
    <location>
        <begin position="33"/>
        <end position="44"/>
    </location>
</feature>
<feature type="region of interest" description="Disordered" evidence="2">
    <location>
        <begin position="257"/>
        <end position="410"/>
    </location>
</feature>
<accession>A0A067JGB2</accession>
<feature type="region of interest" description="Disordered" evidence="2">
    <location>
        <begin position="32"/>
        <end position="64"/>
    </location>
</feature>
<dbReference type="InterPro" id="IPR053098">
    <property type="entry name" value="Petuviruses_polyprotein"/>
</dbReference>
<dbReference type="AlphaFoldDB" id="A0A067JGB2"/>
<feature type="compositionally biased region" description="Pro residues" evidence="2">
    <location>
        <begin position="261"/>
        <end position="287"/>
    </location>
</feature>
<dbReference type="PANTHER" id="PTHR48435:SF1">
    <property type="entry name" value="POLYPROTEIN"/>
    <property type="match status" value="1"/>
</dbReference>
<evidence type="ECO:0000313" key="4">
    <source>
        <dbReference type="Proteomes" id="UP000027138"/>
    </source>
</evidence>
<proteinExistence type="predicted"/>
<gene>
    <name evidence="3" type="ORF">JCGZ_01956</name>
</gene>
<dbReference type="PANTHER" id="PTHR48435">
    <property type="entry name" value="POLYPROTEIN"/>
    <property type="match status" value="1"/>
</dbReference>
<evidence type="ECO:0000256" key="1">
    <source>
        <dbReference type="SAM" id="Coils"/>
    </source>
</evidence>
<feature type="compositionally biased region" description="Basic and acidic residues" evidence="2">
    <location>
        <begin position="375"/>
        <end position="384"/>
    </location>
</feature>
<feature type="compositionally biased region" description="Low complexity" evidence="2">
    <location>
        <begin position="308"/>
        <end position="322"/>
    </location>
</feature>
<organism evidence="3 4">
    <name type="scientific">Jatropha curcas</name>
    <name type="common">Barbados nut</name>
    <dbReference type="NCBI Taxonomy" id="180498"/>
    <lineage>
        <taxon>Eukaryota</taxon>
        <taxon>Viridiplantae</taxon>
        <taxon>Streptophyta</taxon>
        <taxon>Embryophyta</taxon>
        <taxon>Tracheophyta</taxon>
        <taxon>Spermatophyta</taxon>
        <taxon>Magnoliopsida</taxon>
        <taxon>eudicotyledons</taxon>
        <taxon>Gunneridae</taxon>
        <taxon>Pentapetalae</taxon>
        <taxon>rosids</taxon>
        <taxon>fabids</taxon>
        <taxon>Malpighiales</taxon>
        <taxon>Euphorbiaceae</taxon>
        <taxon>Crotonoideae</taxon>
        <taxon>Jatropheae</taxon>
        <taxon>Jatropha</taxon>
    </lineage>
</organism>
<keyword evidence="4" id="KW-1185">Reference proteome</keyword>
<evidence type="ECO:0000313" key="3">
    <source>
        <dbReference type="EMBL" id="KDP22882.1"/>
    </source>
</evidence>
<protein>
    <submittedName>
        <fullName evidence="3">Uncharacterized protein</fullName>
    </submittedName>
</protein>
<keyword evidence="1" id="KW-0175">Coiled coil</keyword>
<dbReference type="Proteomes" id="UP000027138">
    <property type="component" value="Unassembled WGS sequence"/>
</dbReference>
<sequence>MCDPDCPCKYEDDGWLEDAEVTITKIESQPLLRKTHSCHPSAKKRPYDDDDDTPPPWIGLPKAKNKPMTDDHYLKRCFEILAEEGLLQCPPPPTICSCSLEAYQTPSAPAPPLSCYMLQPEDFPPLETVRDSTARVTASPYVRQTVVHSTGNLQPLSPSEEVLNWQTSNAVVQNKYLKNIDGKLNQALKKNDHLASSVSSFRQEAQQMHDDLLRRLSKLDKELNFLIETNPFSPLFNEKEREIRQLRRQVEEIERDKILQPPVPPPSYPFDYTLPPPLFTPSPPPIKMFPSIADLIPREPPKPRRRPSSSSLPSTSSSQTSFVPPPESKDKGPAFSQFMATPASGSSSDEEDSFSTTSSSSSYVLPQVLMNDPPMEPKVEHPEDPFDDAPFDLPQDHPAPPRPTTGPWFTFDDIPPRKWRSRMLEFNAWLDTQMTIPYTSLKKVLAEFSSRFTGSLREWFFNGLSEYQQKQFLASTTISTALVTIHNQFLGNYQLIFQQRKQEFFDRKCCSLKFRDLERHYQRMNHLYHEIGGFKDDNLKLTFIASLPQLIQPEVQRMCGTDIANLKLGEIWQFTLTAVDRMCEQQRLFQKDC</sequence>
<feature type="coiled-coil region" evidence="1">
    <location>
        <begin position="202"/>
        <end position="256"/>
    </location>
</feature>
<dbReference type="OrthoDB" id="1429146at2759"/>
<reference evidence="3 4" key="1">
    <citation type="journal article" date="2014" name="PLoS ONE">
        <title>Global Analysis of Gene Expression Profiles in Physic Nut (Jatropha curcas L.) Seedlings Exposed to Salt Stress.</title>
        <authorList>
            <person name="Zhang L."/>
            <person name="Zhang C."/>
            <person name="Wu P."/>
            <person name="Chen Y."/>
            <person name="Li M."/>
            <person name="Jiang H."/>
            <person name="Wu G."/>
        </authorList>
    </citation>
    <scope>NUCLEOTIDE SEQUENCE [LARGE SCALE GENOMIC DNA]</scope>
    <source>
        <strain evidence="4">cv. GZQX0401</strain>
        <tissue evidence="3">Young leaves</tissue>
    </source>
</reference>
<evidence type="ECO:0000256" key="2">
    <source>
        <dbReference type="SAM" id="MobiDB-lite"/>
    </source>
</evidence>